<comment type="caution">
    <text evidence="1">The sequence shown here is derived from an EMBL/GenBank/DDBJ whole genome shotgun (WGS) entry which is preliminary data.</text>
</comment>
<accession>A0A645BQ47</accession>
<sequence length="88" mass="9615">MDCGYPKVDHHFKLPGSISCCCGDDHGSHPFNAVVEAEPACKEAVIHGVLDNVTFRKPYHRKAAGNHVRPGLYVFCSITNNCWLSTGS</sequence>
<gene>
    <name evidence="1" type="ORF">SDC9_114299</name>
</gene>
<organism evidence="1">
    <name type="scientific">bioreactor metagenome</name>
    <dbReference type="NCBI Taxonomy" id="1076179"/>
    <lineage>
        <taxon>unclassified sequences</taxon>
        <taxon>metagenomes</taxon>
        <taxon>ecological metagenomes</taxon>
    </lineage>
</organism>
<name>A0A645BQ47_9ZZZZ</name>
<protein>
    <submittedName>
        <fullName evidence="1">Uncharacterized protein</fullName>
    </submittedName>
</protein>
<evidence type="ECO:0000313" key="1">
    <source>
        <dbReference type="EMBL" id="MPM67377.1"/>
    </source>
</evidence>
<dbReference type="EMBL" id="VSSQ01021653">
    <property type="protein sequence ID" value="MPM67377.1"/>
    <property type="molecule type" value="Genomic_DNA"/>
</dbReference>
<reference evidence="1" key="1">
    <citation type="submission" date="2019-08" db="EMBL/GenBank/DDBJ databases">
        <authorList>
            <person name="Kucharzyk K."/>
            <person name="Murdoch R.W."/>
            <person name="Higgins S."/>
            <person name="Loffler F."/>
        </authorList>
    </citation>
    <scope>NUCLEOTIDE SEQUENCE</scope>
</reference>
<proteinExistence type="predicted"/>
<dbReference type="AlphaFoldDB" id="A0A645BQ47"/>